<evidence type="ECO:0000256" key="7">
    <source>
        <dbReference type="ARBA" id="ARBA00022984"/>
    </source>
</evidence>
<evidence type="ECO:0000313" key="15">
    <source>
        <dbReference type="EMBL" id="SDC93505.1"/>
    </source>
</evidence>
<dbReference type="NCBIfam" id="TIGR00445">
    <property type="entry name" value="mraY"/>
    <property type="match status" value="1"/>
</dbReference>
<evidence type="ECO:0000313" key="16">
    <source>
        <dbReference type="Proteomes" id="UP000199411"/>
    </source>
</evidence>
<comment type="similarity">
    <text evidence="2 12">Belongs to the glycosyltransferase 4 family. MraY subfamily.</text>
</comment>
<evidence type="ECO:0000256" key="1">
    <source>
        <dbReference type="ARBA" id="ARBA00004141"/>
    </source>
</evidence>
<keyword evidence="6 12" id="KW-0133">Cell shape</keyword>
<keyword evidence="12" id="KW-1003">Cell membrane</keyword>
<dbReference type="PANTHER" id="PTHR22926">
    <property type="entry name" value="PHOSPHO-N-ACETYLMURAMOYL-PENTAPEPTIDE-TRANSFERASE"/>
    <property type="match status" value="1"/>
</dbReference>
<feature type="transmembrane region" description="Helical" evidence="12">
    <location>
        <begin position="135"/>
        <end position="156"/>
    </location>
</feature>
<dbReference type="HAMAP" id="MF_00038">
    <property type="entry name" value="MraY"/>
    <property type="match status" value="1"/>
</dbReference>
<dbReference type="PROSITE" id="PS01348">
    <property type="entry name" value="MRAY_2"/>
    <property type="match status" value="1"/>
</dbReference>
<evidence type="ECO:0000256" key="2">
    <source>
        <dbReference type="ARBA" id="ARBA00005583"/>
    </source>
</evidence>
<comment type="pathway">
    <text evidence="12">Cell wall biogenesis; peptidoglycan biosynthesis.</text>
</comment>
<reference evidence="16" key="1">
    <citation type="submission" date="2016-10" db="EMBL/GenBank/DDBJ databases">
        <authorList>
            <person name="Varghese N."/>
            <person name="Submissions S."/>
        </authorList>
    </citation>
    <scope>NUCLEOTIDE SEQUENCE [LARGE SCALE GENOMIC DNA]</scope>
    <source>
        <strain evidence="16">DSM 8415</strain>
    </source>
</reference>
<dbReference type="EMBL" id="FMYU01000012">
    <property type="protein sequence ID" value="SDC93505.1"/>
    <property type="molecule type" value="Genomic_DNA"/>
</dbReference>
<evidence type="ECO:0000256" key="5">
    <source>
        <dbReference type="ARBA" id="ARBA00022692"/>
    </source>
</evidence>
<keyword evidence="3 12" id="KW-0132">Cell division</keyword>
<dbReference type="GO" id="GO:0009252">
    <property type="term" value="P:peptidoglycan biosynthetic process"/>
    <property type="evidence" value="ECO:0007669"/>
    <property type="project" value="UniProtKB-UniRule"/>
</dbReference>
<dbReference type="GO" id="GO:0071555">
    <property type="term" value="P:cell wall organization"/>
    <property type="evidence" value="ECO:0007669"/>
    <property type="project" value="UniProtKB-KW"/>
</dbReference>
<evidence type="ECO:0000256" key="10">
    <source>
        <dbReference type="ARBA" id="ARBA00023306"/>
    </source>
</evidence>
<evidence type="ECO:0000256" key="12">
    <source>
        <dbReference type="HAMAP-Rule" id="MF_00038"/>
    </source>
</evidence>
<dbReference type="GO" id="GO:0051992">
    <property type="term" value="F:UDP-N-acetylmuramoyl-L-alanyl-D-glutamyl-meso-2,6-diaminopimelyl-D-alanyl-D-alanine:undecaprenyl-phosphate transferase activity"/>
    <property type="evidence" value="ECO:0007669"/>
    <property type="project" value="RHEA"/>
</dbReference>
<feature type="transmembrane region" description="Helical" evidence="12">
    <location>
        <begin position="209"/>
        <end position="231"/>
    </location>
</feature>
<dbReference type="Proteomes" id="UP000199411">
    <property type="component" value="Unassembled WGS sequence"/>
</dbReference>
<comment type="cofactor">
    <cofactor evidence="12 14">
        <name>Mg(2+)</name>
        <dbReference type="ChEBI" id="CHEBI:18420"/>
    </cofactor>
</comment>
<keyword evidence="4 12" id="KW-0808">Transferase</keyword>
<feature type="transmembrane region" description="Helical" evidence="12">
    <location>
        <begin position="70"/>
        <end position="92"/>
    </location>
</feature>
<sequence>MFYYLFYKQLIVYAHFFNVFYYITFRSMAAAATGFLLSMIFSHYFIPFLKKQQIGQTIREDGPKRHLQKAGTPTIGGIIIWFGFVISVLLWAKLDVNWVWIILFSAISFGFIGFLDDFLKIKRGKGNGLKAKTKFYLQIFFASVVSILIYVVYSRYSICPGCFYMPFFKNLVFNMGLFYILFSIFVIVGASNAVNLTDGLDGLATGPSLTTIFTLAIFAYVSGNLILAGYLRLPYVFGSGEITVVLSALFGSCLAFLWYNCYPAEVFMGDTGSLGLGAIFGTIAIIIREEVVLVIAGGIFVLETISVILQVASFKTTGERIFKMAPIHHHFELKNWPESKVIIRFWIISILLALVALTALKLR</sequence>
<dbReference type="GO" id="GO:0046872">
    <property type="term" value="F:metal ion binding"/>
    <property type="evidence" value="ECO:0007669"/>
    <property type="project" value="UniProtKB-KW"/>
</dbReference>
<keyword evidence="16" id="KW-1185">Reference proteome</keyword>
<keyword evidence="11 12" id="KW-0961">Cell wall biogenesis/degradation</keyword>
<evidence type="ECO:0000256" key="14">
    <source>
        <dbReference type="PIRSR" id="PIRSR600715-1"/>
    </source>
</evidence>
<organism evidence="15 16">
    <name type="scientific">Desulfurella multipotens</name>
    <dbReference type="NCBI Taxonomy" id="79269"/>
    <lineage>
        <taxon>Bacteria</taxon>
        <taxon>Pseudomonadati</taxon>
        <taxon>Campylobacterota</taxon>
        <taxon>Desulfurellia</taxon>
        <taxon>Desulfurellales</taxon>
        <taxon>Desulfurellaceae</taxon>
        <taxon>Desulfurella</taxon>
    </lineage>
</organism>
<dbReference type="OrthoDB" id="9805475at2"/>
<evidence type="ECO:0000256" key="6">
    <source>
        <dbReference type="ARBA" id="ARBA00022960"/>
    </source>
</evidence>
<dbReference type="InterPro" id="IPR003524">
    <property type="entry name" value="PNAcMuramoyl-5peptid_Trfase"/>
</dbReference>
<keyword evidence="5 12" id="KW-0812">Transmembrane</keyword>
<feature type="transmembrane region" description="Helical" evidence="12">
    <location>
        <begin position="293"/>
        <end position="314"/>
    </location>
</feature>
<feature type="transmembrane region" description="Helical" evidence="12">
    <location>
        <begin position="341"/>
        <end position="360"/>
    </location>
</feature>
<feature type="transmembrane region" description="Helical" evidence="12">
    <location>
        <begin position="29"/>
        <end position="49"/>
    </location>
</feature>
<evidence type="ECO:0000256" key="13">
    <source>
        <dbReference type="NCBIfam" id="TIGR00445"/>
    </source>
</evidence>
<evidence type="ECO:0000256" key="3">
    <source>
        <dbReference type="ARBA" id="ARBA00022618"/>
    </source>
</evidence>
<dbReference type="UniPathway" id="UPA00219"/>
<accession>A0A1G6QP90</accession>
<gene>
    <name evidence="12" type="primary">mraY</name>
    <name evidence="15" type="ORF">SAMN05660835_01617</name>
</gene>
<keyword evidence="12 14" id="KW-0479">Metal-binding</keyword>
<proteinExistence type="inferred from homology"/>
<keyword evidence="7 12" id="KW-0573">Peptidoglycan synthesis</keyword>
<feature type="binding site" evidence="14">
    <location>
        <position position="195"/>
    </location>
    <ligand>
        <name>Mg(2+)</name>
        <dbReference type="ChEBI" id="CHEBI:18420"/>
    </ligand>
</feature>
<feature type="binding site" evidence="14">
    <location>
        <position position="270"/>
    </location>
    <ligand>
        <name>Mg(2+)</name>
        <dbReference type="ChEBI" id="CHEBI:18420"/>
    </ligand>
</feature>
<dbReference type="InterPro" id="IPR018480">
    <property type="entry name" value="PNAcMuramoyl-5peptid_Trfase_CS"/>
</dbReference>
<keyword evidence="8 12" id="KW-1133">Transmembrane helix</keyword>
<comment type="catalytic activity">
    <reaction evidence="12">
        <text>UDP-N-acetyl-alpha-D-muramoyl-L-alanyl-gamma-D-glutamyl-meso-2,6-diaminopimeloyl-D-alanyl-D-alanine + di-trans,octa-cis-undecaprenyl phosphate = di-trans,octa-cis-undecaprenyl diphospho-N-acetyl-alpha-D-muramoyl-L-alanyl-D-glutamyl-meso-2,6-diaminopimeloyl-D-alanyl-D-alanine + UMP</text>
        <dbReference type="Rhea" id="RHEA:28386"/>
        <dbReference type="ChEBI" id="CHEBI:57865"/>
        <dbReference type="ChEBI" id="CHEBI:60392"/>
        <dbReference type="ChEBI" id="CHEBI:61386"/>
        <dbReference type="ChEBI" id="CHEBI:61387"/>
        <dbReference type="EC" id="2.7.8.13"/>
    </reaction>
</comment>
<dbReference type="AlphaFoldDB" id="A0A1G6QP90"/>
<dbReference type="GO" id="GO:0005886">
    <property type="term" value="C:plasma membrane"/>
    <property type="evidence" value="ECO:0007669"/>
    <property type="project" value="UniProtKB-SubCell"/>
</dbReference>
<dbReference type="EC" id="2.7.8.13" evidence="12 13"/>
<keyword evidence="12 14" id="KW-0460">Magnesium</keyword>
<dbReference type="PANTHER" id="PTHR22926:SF5">
    <property type="entry name" value="PHOSPHO-N-ACETYLMURAMOYL-PENTAPEPTIDE-TRANSFERASE HOMOLOG"/>
    <property type="match status" value="1"/>
</dbReference>
<dbReference type="GO" id="GO:0008963">
    <property type="term" value="F:phospho-N-acetylmuramoyl-pentapeptide-transferase activity"/>
    <property type="evidence" value="ECO:0007669"/>
    <property type="project" value="UniProtKB-UniRule"/>
</dbReference>
<dbReference type="CDD" id="cd06852">
    <property type="entry name" value="GT_MraY"/>
    <property type="match status" value="1"/>
</dbReference>
<dbReference type="GO" id="GO:0008360">
    <property type="term" value="P:regulation of cell shape"/>
    <property type="evidence" value="ECO:0007669"/>
    <property type="project" value="UniProtKB-KW"/>
</dbReference>
<feature type="transmembrane region" description="Helical" evidence="12">
    <location>
        <begin position="176"/>
        <end position="197"/>
    </location>
</feature>
<dbReference type="GO" id="GO:0051301">
    <property type="term" value="P:cell division"/>
    <property type="evidence" value="ECO:0007669"/>
    <property type="project" value="UniProtKB-KW"/>
</dbReference>
<comment type="function">
    <text evidence="12">Catalyzes the initial step of the lipid cycle reactions in the biosynthesis of the cell wall peptidoglycan: transfers peptidoglycan precursor phospho-MurNAc-pentapeptide from UDP-MurNAc-pentapeptide onto the lipid carrier undecaprenyl phosphate, yielding undecaprenyl-pyrophosphoryl-MurNAc-pentapeptide, known as lipid I.</text>
</comment>
<feature type="transmembrane region" description="Helical" evidence="12">
    <location>
        <begin position="237"/>
        <end position="259"/>
    </location>
</feature>
<evidence type="ECO:0000256" key="11">
    <source>
        <dbReference type="ARBA" id="ARBA00023316"/>
    </source>
</evidence>
<evidence type="ECO:0000256" key="9">
    <source>
        <dbReference type="ARBA" id="ARBA00023136"/>
    </source>
</evidence>
<name>A0A1G6QP90_9BACT</name>
<protein>
    <recommendedName>
        <fullName evidence="12 13">Phospho-N-acetylmuramoyl-pentapeptide-transferase</fullName>
        <ecNumber evidence="12 13">2.7.8.13</ecNumber>
    </recommendedName>
    <alternativeName>
        <fullName evidence="12">UDP-MurNAc-pentapeptide phosphotransferase</fullName>
    </alternativeName>
</protein>
<keyword evidence="9 12" id="KW-0472">Membrane</keyword>
<evidence type="ECO:0000256" key="4">
    <source>
        <dbReference type="ARBA" id="ARBA00022679"/>
    </source>
</evidence>
<comment type="subcellular location">
    <subcellularLocation>
        <location evidence="12">Cell membrane</location>
        <topology evidence="12">Multi-pass membrane protein</topology>
    </subcellularLocation>
    <subcellularLocation>
        <location evidence="1">Membrane</location>
        <topology evidence="1">Multi-pass membrane protein</topology>
    </subcellularLocation>
</comment>
<feature type="transmembrane region" description="Helical" evidence="12">
    <location>
        <begin position="98"/>
        <end position="115"/>
    </location>
</feature>
<keyword evidence="10 12" id="KW-0131">Cell cycle</keyword>
<dbReference type="Pfam" id="PF00953">
    <property type="entry name" value="Glycos_transf_4"/>
    <property type="match status" value="1"/>
</dbReference>
<dbReference type="InterPro" id="IPR000715">
    <property type="entry name" value="Glycosyl_transferase_4"/>
</dbReference>
<feature type="transmembrane region" description="Helical" evidence="12">
    <location>
        <begin position="266"/>
        <end position="287"/>
    </location>
</feature>
<evidence type="ECO:0000256" key="8">
    <source>
        <dbReference type="ARBA" id="ARBA00022989"/>
    </source>
</evidence>